<gene>
    <name evidence="2" type="ORF">Q7514_12270</name>
</gene>
<evidence type="ECO:0000313" key="3">
    <source>
        <dbReference type="Proteomes" id="UP001336020"/>
    </source>
</evidence>
<proteinExistence type="predicted"/>
<organism evidence="2 3">
    <name type="scientific">Rhodococcus artemisiae</name>
    <dbReference type="NCBI Taxonomy" id="714159"/>
    <lineage>
        <taxon>Bacteria</taxon>
        <taxon>Bacillati</taxon>
        <taxon>Actinomycetota</taxon>
        <taxon>Actinomycetes</taxon>
        <taxon>Mycobacteriales</taxon>
        <taxon>Nocardiaceae</taxon>
        <taxon>Rhodococcus</taxon>
    </lineage>
</organism>
<keyword evidence="3" id="KW-1185">Reference proteome</keyword>
<name>A0ABU7LAI3_9NOCA</name>
<feature type="region of interest" description="Disordered" evidence="1">
    <location>
        <begin position="192"/>
        <end position="214"/>
    </location>
</feature>
<evidence type="ECO:0008006" key="4">
    <source>
        <dbReference type="Google" id="ProtNLM"/>
    </source>
</evidence>
<sequence>MPVVENLPRKSLLSAGVAALTLSTLVLTGCTAGSASQEQRSDTYSGAFTSVTLDLDDAGAKQLGVTTASLSAQVIGSDRDDIEIRRTVEFTDGDKPEESIDTGASGLTISTRCPDRFAVGSPTCVARYEIFVPYGTVIHANSKFGDLTVTDTRAAVDLDSRYGDVALVVGPGSYAVDAVSATGASTVEVPQDPAGIPARLRSGDGSVSATTSIG</sequence>
<dbReference type="EMBL" id="JAUTXY010000004">
    <property type="protein sequence ID" value="MEE2058297.1"/>
    <property type="molecule type" value="Genomic_DNA"/>
</dbReference>
<comment type="caution">
    <text evidence="2">The sequence shown here is derived from an EMBL/GenBank/DDBJ whole genome shotgun (WGS) entry which is preliminary data.</text>
</comment>
<protein>
    <recommendedName>
        <fullName evidence="4">Adhesin domain-containing protein</fullName>
    </recommendedName>
</protein>
<evidence type="ECO:0000313" key="2">
    <source>
        <dbReference type="EMBL" id="MEE2058297.1"/>
    </source>
</evidence>
<dbReference type="Proteomes" id="UP001336020">
    <property type="component" value="Unassembled WGS sequence"/>
</dbReference>
<accession>A0ABU7LAI3</accession>
<evidence type="ECO:0000256" key="1">
    <source>
        <dbReference type="SAM" id="MobiDB-lite"/>
    </source>
</evidence>
<feature type="compositionally biased region" description="Polar residues" evidence="1">
    <location>
        <begin position="205"/>
        <end position="214"/>
    </location>
</feature>
<reference evidence="2 3" key="1">
    <citation type="submission" date="2023-07" db="EMBL/GenBank/DDBJ databases">
        <authorList>
            <person name="Girao M."/>
            <person name="Carvalho M.F."/>
        </authorList>
    </citation>
    <scope>NUCLEOTIDE SEQUENCE [LARGE SCALE GENOMIC DNA]</scope>
    <source>
        <strain evidence="2 3">YIM65754</strain>
    </source>
</reference>
<dbReference type="RefSeq" id="WP_330133515.1">
    <property type="nucleotide sequence ID" value="NZ_JAUTXY010000004.1"/>
</dbReference>